<proteinExistence type="inferred from homology"/>
<keyword evidence="5" id="KW-1133">Transmembrane helix</keyword>
<name>A0A0J7NX59_LASNI</name>
<sequence length="282" mass="32254">MISMKSTAIRLFTSGTTASPKDIELPRSALMTPPDQLAPYLRLNDVGLWFESLGFINGIFMTIEAILMHVKVIKIKSKFHTKYVCKLIEQHKVTWMFLETSLTETGIIAYQRQSGNTESSGYVSGNVQLKIVSFIPSETQRSLDPNILGQFYSNWFRTGDLGLYDKNGEIYIRGRINQLYKYNEHIISPTLTENVLQCHFAVSEAAVIPVPYKLNEKHAMAFVTKVPGKEVTEEELKQFIVKNLNLEYQLRAGVIFLSQLPRIPNGKINRKLLHDWAQTYIY</sequence>
<gene>
    <name evidence="8" type="ORF">RF55_2689</name>
</gene>
<dbReference type="Pfam" id="PF13193">
    <property type="entry name" value="AMP-binding_C"/>
    <property type="match status" value="1"/>
</dbReference>
<dbReference type="EMBL" id="LBMM01001059">
    <property type="protein sequence ID" value="KMQ97000.1"/>
    <property type="molecule type" value="Genomic_DNA"/>
</dbReference>
<dbReference type="InterPro" id="IPR000873">
    <property type="entry name" value="AMP-dep_synth/lig_dom"/>
</dbReference>
<dbReference type="GO" id="GO:0016405">
    <property type="term" value="F:CoA-ligase activity"/>
    <property type="evidence" value="ECO:0007669"/>
    <property type="project" value="TreeGrafter"/>
</dbReference>
<dbReference type="AlphaFoldDB" id="A0A0J7NX59"/>
<dbReference type="InterPro" id="IPR045851">
    <property type="entry name" value="AMP-bd_C_sf"/>
</dbReference>
<evidence type="ECO:0000259" key="7">
    <source>
        <dbReference type="Pfam" id="PF13193"/>
    </source>
</evidence>
<dbReference type="InterPro" id="IPR025110">
    <property type="entry name" value="AMP-bd_C"/>
</dbReference>
<reference evidence="8 9" key="1">
    <citation type="submission" date="2015-04" db="EMBL/GenBank/DDBJ databases">
        <title>Lasius niger genome sequencing.</title>
        <authorList>
            <person name="Konorov E.A."/>
            <person name="Nikitin M.A."/>
            <person name="Kirill M.V."/>
            <person name="Chang P."/>
        </authorList>
    </citation>
    <scope>NUCLEOTIDE SEQUENCE [LARGE SCALE GENOMIC DNA]</scope>
    <source>
        <tissue evidence="8">Whole</tissue>
    </source>
</reference>
<dbReference type="InterPro" id="IPR042099">
    <property type="entry name" value="ANL_N_sf"/>
</dbReference>
<evidence type="ECO:0000256" key="4">
    <source>
        <dbReference type="ARBA" id="ARBA00023140"/>
    </source>
</evidence>
<evidence type="ECO:0000256" key="2">
    <source>
        <dbReference type="ARBA" id="ARBA00006432"/>
    </source>
</evidence>
<evidence type="ECO:0000256" key="3">
    <source>
        <dbReference type="ARBA" id="ARBA00022598"/>
    </source>
</evidence>
<feature type="domain" description="AMP-dependent synthetase/ligase" evidence="6">
    <location>
        <begin position="4"/>
        <end position="102"/>
    </location>
</feature>
<dbReference type="OrthoDB" id="10253869at2759"/>
<keyword evidence="9" id="KW-1185">Reference proteome</keyword>
<protein>
    <submittedName>
        <fullName evidence="8">Luciferin 4-monooxygenase</fullName>
    </submittedName>
</protein>
<keyword evidence="5" id="KW-0812">Transmembrane</keyword>
<dbReference type="Proteomes" id="UP000036403">
    <property type="component" value="Unassembled WGS sequence"/>
</dbReference>
<dbReference type="Gene3D" id="3.30.300.30">
    <property type="match status" value="1"/>
</dbReference>
<keyword evidence="4" id="KW-0576">Peroxisome</keyword>
<dbReference type="PaxDb" id="67767-A0A0J7NX59"/>
<dbReference type="PANTHER" id="PTHR24096">
    <property type="entry name" value="LONG-CHAIN-FATTY-ACID--COA LIGASE"/>
    <property type="match status" value="1"/>
</dbReference>
<feature type="domain" description="AMP-binding enzyme C-terminal" evidence="7">
    <location>
        <begin position="193"/>
        <end position="267"/>
    </location>
</feature>
<dbReference type="Gene3D" id="3.40.50.980">
    <property type="match status" value="2"/>
</dbReference>
<evidence type="ECO:0000256" key="5">
    <source>
        <dbReference type="SAM" id="Phobius"/>
    </source>
</evidence>
<dbReference type="PANTHER" id="PTHR24096:SF149">
    <property type="entry name" value="AMP-BINDING DOMAIN-CONTAINING PROTEIN-RELATED"/>
    <property type="match status" value="1"/>
</dbReference>
<dbReference type="Pfam" id="PF00501">
    <property type="entry name" value="AMP-binding"/>
    <property type="match status" value="1"/>
</dbReference>
<dbReference type="Gene3D" id="3.40.50.12780">
    <property type="entry name" value="N-terminal domain of ligase-like"/>
    <property type="match status" value="1"/>
</dbReference>
<evidence type="ECO:0000256" key="1">
    <source>
        <dbReference type="ARBA" id="ARBA00004275"/>
    </source>
</evidence>
<evidence type="ECO:0000259" key="6">
    <source>
        <dbReference type="Pfam" id="PF00501"/>
    </source>
</evidence>
<comment type="similarity">
    <text evidence="2">Belongs to the ATP-dependent AMP-binding enzyme family.</text>
</comment>
<comment type="caution">
    <text evidence="8">The sequence shown here is derived from an EMBL/GenBank/DDBJ whole genome shotgun (WGS) entry which is preliminary data.</text>
</comment>
<comment type="subcellular location">
    <subcellularLocation>
        <location evidence="1">Peroxisome</location>
    </subcellularLocation>
</comment>
<dbReference type="STRING" id="67767.A0A0J7NX59"/>
<keyword evidence="8" id="KW-0560">Oxidoreductase</keyword>
<accession>A0A0J7NX59</accession>
<organism evidence="8 9">
    <name type="scientific">Lasius niger</name>
    <name type="common">Black garden ant</name>
    <dbReference type="NCBI Taxonomy" id="67767"/>
    <lineage>
        <taxon>Eukaryota</taxon>
        <taxon>Metazoa</taxon>
        <taxon>Ecdysozoa</taxon>
        <taxon>Arthropoda</taxon>
        <taxon>Hexapoda</taxon>
        <taxon>Insecta</taxon>
        <taxon>Pterygota</taxon>
        <taxon>Neoptera</taxon>
        <taxon>Endopterygota</taxon>
        <taxon>Hymenoptera</taxon>
        <taxon>Apocrita</taxon>
        <taxon>Aculeata</taxon>
        <taxon>Formicoidea</taxon>
        <taxon>Formicidae</taxon>
        <taxon>Formicinae</taxon>
        <taxon>Lasius</taxon>
        <taxon>Lasius</taxon>
    </lineage>
</organism>
<keyword evidence="8" id="KW-0503">Monooxygenase</keyword>
<evidence type="ECO:0000313" key="9">
    <source>
        <dbReference type="Proteomes" id="UP000036403"/>
    </source>
</evidence>
<keyword evidence="5" id="KW-0472">Membrane</keyword>
<dbReference type="GO" id="GO:0005777">
    <property type="term" value="C:peroxisome"/>
    <property type="evidence" value="ECO:0007669"/>
    <property type="project" value="UniProtKB-SubCell"/>
</dbReference>
<evidence type="ECO:0000313" key="8">
    <source>
        <dbReference type="EMBL" id="KMQ97000.1"/>
    </source>
</evidence>
<dbReference type="GO" id="GO:0004497">
    <property type="term" value="F:monooxygenase activity"/>
    <property type="evidence" value="ECO:0007669"/>
    <property type="project" value="UniProtKB-KW"/>
</dbReference>
<feature type="non-terminal residue" evidence="8">
    <location>
        <position position="282"/>
    </location>
</feature>
<feature type="transmembrane region" description="Helical" evidence="5">
    <location>
        <begin position="48"/>
        <end position="70"/>
    </location>
</feature>
<dbReference type="SUPFAM" id="SSF56801">
    <property type="entry name" value="Acetyl-CoA synthetase-like"/>
    <property type="match status" value="1"/>
</dbReference>
<keyword evidence="3" id="KW-0436">Ligase</keyword>